<dbReference type="EnsemblPlants" id="Pp3c8_18090V3.2">
    <property type="protein sequence ID" value="Pp3c8_18090V3.2"/>
    <property type="gene ID" value="Pp3c8_18090"/>
</dbReference>
<evidence type="ECO:0000313" key="4">
    <source>
        <dbReference type="EnsemblPlants" id="Pp3c8_18090V3.1"/>
    </source>
</evidence>
<reference evidence="3 5" key="1">
    <citation type="journal article" date="2008" name="Science">
        <title>The Physcomitrella genome reveals evolutionary insights into the conquest of land by plants.</title>
        <authorList>
            <person name="Rensing S."/>
            <person name="Lang D."/>
            <person name="Zimmer A."/>
            <person name="Terry A."/>
            <person name="Salamov A."/>
            <person name="Shapiro H."/>
            <person name="Nishiyama T."/>
            <person name="Perroud P.-F."/>
            <person name="Lindquist E."/>
            <person name="Kamisugi Y."/>
            <person name="Tanahashi T."/>
            <person name="Sakakibara K."/>
            <person name="Fujita T."/>
            <person name="Oishi K."/>
            <person name="Shin-I T."/>
            <person name="Kuroki Y."/>
            <person name="Toyoda A."/>
            <person name="Suzuki Y."/>
            <person name="Hashimoto A."/>
            <person name="Yamaguchi K."/>
            <person name="Sugano A."/>
            <person name="Kohara Y."/>
            <person name="Fujiyama A."/>
            <person name="Anterola A."/>
            <person name="Aoki S."/>
            <person name="Ashton N."/>
            <person name="Barbazuk W.B."/>
            <person name="Barker E."/>
            <person name="Bennetzen J."/>
            <person name="Bezanilla M."/>
            <person name="Blankenship R."/>
            <person name="Cho S.H."/>
            <person name="Dutcher S."/>
            <person name="Estelle M."/>
            <person name="Fawcett J.A."/>
            <person name="Gundlach H."/>
            <person name="Hanada K."/>
            <person name="Heyl A."/>
            <person name="Hicks K.A."/>
            <person name="Hugh J."/>
            <person name="Lohr M."/>
            <person name="Mayer K."/>
            <person name="Melkozernov A."/>
            <person name="Murata T."/>
            <person name="Nelson D."/>
            <person name="Pils B."/>
            <person name="Prigge M."/>
            <person name="Reiss B."/>
            <person name="Renner T."/>
            <person name="Rombauts S."/>
            <person name="Rushton P."/>
            <person name="Sanderfoot A."/>
            <person name="Schween G."/>
            <person name="Shiu S.-H."/>
            <person name="Stueber K."/>
            <person name="Theodoulou F.L."/>
            <person name="Tu H."/>
            <person name="Van de Peer Y."/>
            <person name="Verrier P.J."/>
            <person name="Waters E."/>
            <person name="Wood A."/>
            <person name="Yang L."/>
            <person name="Cove D."/>
            <person name="Cuming A."/>
            <person name="Hasebe M."/>
            <person name="Lucas S."/>
            <person name="Mishler D.B."/>
            <person name="Reski R."/>
            <person name="Grigoriev I."/>
            <person name="Quatrano R.S."/>
            <person name="Boore J.L."/>
        </authorList>
    </citation>
    <scope>NUCLEOTIDE SEQUENCE [LARGE SCALE GENOMIC DNA]</scope>
    <source>
        <strain evidence="4 5">cv. Gransden 2004</strain>
    </source>
</reference>
<keyword evidence="5" id="KW-1185">Reference proteome</keyword>
<dbReference type="Gramene" id="Pp3c8_18090V3.1">
    <property type="protein sequence ID" value="Pp3c8_18090V3.1"/>
    <property type="gene ID" value="Pp3c8_18090"/>
</dbReference>
<sequence>MFRMQFQSVDTASDKDEDCSSCNNVNEAVYESYREGTVEDRCNHTPTVYEGRVGRFGKVEKILGSNIVSNHAHQSSSSMSRAASTNVSLAGVNSWKEADLMNFHAPSLQGVTQDEKSHQALFLDAQVLRDLVQAASESRLADERKDVETMSISSPAALLSRTDSLVSTSSFISDSSSDESGCSLGEAKLHHKKPTEELLLAGLERVKLDNKLEEEVKDGALKLAEEARKERLRHQRELRDLANCTHEVSPSGKSFQKNLTRKILRKSGMNSVYRFLKYPFRIFRTHKDCPGYPCAQHTVVVPRKNCIFGGCFTSSTDDTLPQMRSAPRQQTKPVMQFRTVQSTQRDVPAWTMEEYMAKNGRLQNWKRRKDDEEFGGIEGNNLMNQYADNNAMNSYDSDSD</sequence>
<dbReference type="GeneID" id="112285308"/>
<evidence type="ECO:0000313" key="5">
    <source>
        <dbReference type="Proteomes" id="UP000006727"/>
    </source>
</evidence>
<proteinExistence type="predicted"/>
<name>A0A2K1K7T9_PHYPA</name>
<gene>
    <name evidence="4" type="primary">LOC112285308</name>
    <name evidence="3" type="ORF">PHYPA_011740</name>
</gene>
<dbReference type="PaxDb" id="3218-PP1S212_65V6.1"/>
<dbReference type="KEGG" id="ppp:112285308"/>
<dbReference type="RefSeq" id="XP_024381776.1">
    <property type="nucleotide sequence ID" value="XM_024526008.2"/>
</dbReference>
<dbReference type="AlphaFoldDB" id="A0A2K1K7T9"/>
<feature type="compositionally biased region" description="Polar residues" evidence="2">
    <location>
        <begin position="381"/>
        <end position="400"/>
    </location>
</feature>
<keyword evidence="1" id="KW-0175">Coiled coil</keyword>
<dbReference type="OrthoDB" id="10623191at2759"/>
<dbReference type="EMBL" id="ABEU02000008">
    <property type="protein sequence ID" value="PNR49844.1"/>
    <property type="molecule type" value="Genomic_DNA"/>
</dbReference>
<dbReference type="EnsemblPlants" id="Pp3c8_18090V3.1">
    <property type="protein sequence ID" value="Pp3c8_18090V3.1"/>
    <property type="gene ID" value="Pp3c8_18090"/>
</dbReference>
<evidence type="ECO:0000313" key="3">
    <source>
        <dbReference type="EMBL" id="PNR49844.1"/>
    </source>
</evidence>
<feature type="coiled-coil region" evidence="1">
    <location>
        <begin position="217"/>
        <end position="244"/>
    </location>
</feature>
<dbReference type="Proteomes" id="UP000006727">
    <property type="component" value="Chromosome 8"/>
</dbReference>
<reference evidence="4" key="3">
    <citation type="submission" date="2020-12" db="UniProtKB">
        <authorList>
            <consortium name="EnsemblPlants"/>
        </authorList>
    </citation>
    <scope>IDENTIFICATION</scope>
</reference>
<evidence type="ECO:0000256" key="2">
    <source>
        <dbReference type="SAM" id="MobiDB-lite"/>
    </source>
</evidence>
<feature type="region of interest" description="Disordered" evidence="2">
    <location>
        <begin position="376"/>
        <end position="400"/>
    </location>
</feature>
<accession>A0A2K1K7T9</accession>
<reference evidence="3 5" key="2">
    <citation type="journal article" date="2018" name="Plant J.">
        <title>The Physcomitrella patens chromosome-scale assembly reveals moss genome structure and evolution.</title>
        <authorList>
            <person name="Lang D."/>
            <person name="Ullrich K.K."/>
            <person name="Murat F."/>
            <person name="Fuchs J."/>
            <person name="Jenkins J."/>
            <person name="Haas F.B."/>
            <person name="Piednoel M."/>
            <person name="Gundlach H."/>
            <person name="Van Bel M."/>
            <person name="Meyberg R."/>
            <person name="Vives C."/>
            <person name="Morata J."/>
            <person name="Symeonidi A."/>
            <person name="Hiss M."/>
            <person name="Muchero W."/>
            <person name="Kamisugi Y."/>
            <person name="Saleh O."/>
            <person name="Blanc G."/>
            <person name="Decker E.L."/>
            <person name="van Gessel N."/>
            <person name="Grimwood J."/>
            <person name="Hayes R.D."/>
            <person name="Graham S.W."/>
            <person name="Gunter L.E."/>
            <person name="McDaniel S.F."/>
            <person name="Hoernstein S.N.W."/>
            <person name="Larsson A."/>
            <person name="Li F.W."/>
            <person name="Perroud P.F."/>
            <person name="Phillips J."/>
            <person name="Ranjan P."/>
            <person name="Rokshar D.S."/>
            <person name="Rothfels C.J."/>
            <person name="Schneider L."/>
            <person name="Shu S."/>
            <person name="Stevenson D.W."/>
            <person name="Thummler F."/>
            <person name="Tillich M."/>
            <person name="Villarreal Aguilar J.C."/>
            <person name="Widiez T."/>
            <person name="Wong G.K."/>
            <person name="Wymore A."/>
            <person name="Zhang Y."/>
            <person name="Zimmer A.D."/>
            <person name="Quatrano R.S."/>
            <person name="Mayer K.F.X."/>
            <person name="Goodstein D."/>
            <person name="Casacuberta J.M."/>
            <person name="Vandepoele K."/>
            <person name="Reski R."/>
            <person name="Cuming A.C."/>
            <person name="Tuskan G.A."/>
            <person name="Maumus F."/>
            <person name="Salse J."/>
            <person name="Schmutz J."/>
            <person name="Rensing S.A."/>
        </authorList>
    </citation>
    <scope>NUCLEOTIDE SEQUENCE [LARGE SCALE GENOMIC DNA]</scope>
    <source>
        <strain evidence="4 5">cv. Gransden 2004</strain>
    </source>
</reference>
<organism evidence="3">
    <name type="scientific">Physcomitrium patens</name>
    <name type="common">Spreading-leaved earth moss</name>
    <name type="synonym">Physcomitrella patens</name>
    <dbReference type="NCBI Taxonomy" id="3218"/>
    <lineage>
        <taxon>Eukaryota</taxon>
        <taxon>Viridiplantae</taxon>
        <taxon>Streptophyta</taxon>
        <taxon>Embryophyta</taxon>
        <taxon>Bryophyta</taxon>
        <taxon>Bryophytina</taxon>
        <taxon>Bryopsida</taxon>
        <taxon>Funariidae</taxon>
        <taxon>Funariales</taxon>
        <taxon>Funariaceae</taxon>
        <taxon>Physcomitrium</taxon>
    </lineage>
</organism>
<evidence type="ECO:0000256" key="1">
    <source>
        <dbReference type="SAM" id="Coils"/>
    </source>
</evidence>
<protein>
    <submittedName>
        <fullName evidence="3 4">Uncharacterized protein</fullName>
    </submittedName>
</protein>
<dbReference type="Gramene" id="Pp3c8_18090V3.2">
    <property type="protein sequence ID" value="Pp3c8_18090V3.2"/>
    <property type="gene ID" value="Pp3c8_18090"/>
</dbReference>